<evidence type="ECO:0000256" key="4">
    <source>
        <dbReference type="SAM" id="MobiDB-lite"/>
    </source>
</evidence>
<proteinExistence type="predicted"/>
<organism evidence="7 8">
    <name type="scientific">Sulfurimicrobium lacus</name>
    <dbReference type="NCBI Taxonomy" id="2715678"/>
    <lineage>
        <taxon>Bacteria</taxon>
        <taxon>Pseudomonadati</taxon>
        <taxon>Pseudomonadota</taxon>
        <taxon>Betaproteobacteria</taxon>
        <taxon>Nitrosomonadales</taxon>
        <taxon>Sulfuricellaceae</taxon>
        <taxon>Sulfurimicrobium</taxon>
    </lineage>
</organism>
<dbReference type="InterPro" id="IPR011514">
    <property type="entry name" value="Secretin_N_2"/>
</dbReference>
<evidence type="ECO:0000313" key="7">
    <source>
        <dbReference type="EMBL" id="BCB25407.1"/>
    </source>
</evidence>
<dbReference type="AlphaFoldDB" id="A0A6F8V8G1"/>
<dbReference type="GO" id="GO:0019867">
    <property type="term" value="C:outer membrane"/>
    <property type="evidence" value="ECO:0007669"/>
    <property type="project" value="InterPro"/>
</dbReference>
<dbReference type="NCBIfam" id="TIGR02519">
    <property type="entry name" value="pilus_MshL"/>
    <property type="match status" value="1"/>
</dbReference>
<keyword evidence="2" id="KW-0472">Membrane</keyword>
<dbReference type="GO" id="GO:0015627">
    <property type="term" value="C:type II protein secretion system complex"/>
    <property type="evidence" value="ECO:0007669"/>
    <property type="project" value="TreeGrafter"/>
</dbReference>
<dbReference type="PROSITE" id="PS51257">
    <property type="entry name" value="PROKAR_LIPOPROTEIN"/>
    <property type="match status" value="1"/>
</dbReference>
<evidence type="ECO:0000313" key="8">
    <source>
        <dbReference type="Proteomes" id="UP000502260"/>
    </source>
</evidence>
<feature type="signal peptide" evidence="5">
    <location>
        <begin position="1"/>
        <end position="20"/>
    </location>
</feature>
<dbReference type="EMBL" id="AP022853">
    <property type="protein sequence ID" value="BCB25407.1"/>
    <property type="molecule type" value="Genomic_DNA"/>
</dbReference>
<evidence type="ECO:0000256" key="2">
    <source>
        <dbReference type="ARBA" id="ARBA00023136"/>
    </source>
</evidence>
<dbReference type="SMART" id="SM00965">
    <property type="entry name" value="STN"/>
    <property type="match status" value="1"/>
</dbReference>
<accession>A0A6F8V8G1</accession>
<evidence type="ECO:0000259" key="6">
    <source>
        <dbReference type="SMART" id="SM00965"/>
    </source>
</evidence>
<dbReference type="GO" id="GO:0009297">
    <property type="term" value="P:pilus assembly"/>
    <property type="evidence" value="ECO:0007669"/>
    <property type="project" value="InterPro"/>
</dbReference>
<dbReference type="InterPro" id="IPR050810">
    <property type="entry name" value="Bact_Secretion_Sys_Channel"/>
</dbReference>
<dbReference type="PRINTS" id="PR00811">
    <property type="entry name" value="BCTERIALGSPD"/>
</dbReference>
<feature type="chain" id="PRO_5026271386" evidence="5">
    <location>
        <begin position="21"/>
        <end position="624"/>
    </location>
</feature>
<dbReference type="InterPro" id="IPR004846">
    <property type="entry name" value="T2SS/T3SS_dom"/>
</dbReference>
<dbReference type="InterPro" id="IPR011662">
    <property type="entry name" value="Secretin/TonB_short_N"/>
</dbReference>
<dbReference type="InterPro" id="IPR001775">
    <property type="entry name" value="GspD/PilQ"/>
</dbReference>
<feature type="region of interest" description="Disordered" evidence="4">
    <location>
        <begin position="165"/>
        <end position="204"/>
    </location>
</feature>
<evidence type="ECO:0000256" key="1">
    <source>
        <dbReference type="ARBA" id="ARBA00022448"/>
    </source>
</evidence>
<name>A0A6F8V8G1_9PROT</name>
<gene>
    <name evidence="7" type="ORF">SKTS_02930</name>
</gene>
<dbReference type="GO" id="GO:0009306">
    <property type="term" value="P:protein secretion"/>
    <property type="evidence" value="ECO:0007669"/>
    <property type="project" value="InterPro"/>
</dbReference>
<dbReference type="Gene3D" id="3.30.1370.130">
    <property type="match status" value="1"/>
</dbReference>
<evidence type="ECO:0000256" key="5">
    <source>
        <dbReference type="SAM" id="SignalP"/>
    </source>
</evidence>
<reference evidence="8" key="1">
    <citation type="submission" date="2020-03" db="EMBL/GenBank/DDBJ databases">
        <title>Complete genome sequence of sulfur-oxidizing bacterium skT11.</title>
        <authorList>
            <person name="Kanda M."/>
            <person name="Kojima H."/>
            <person name="Fukui M."/>
        </authorList>
    </citation>
    <scope>NUCLEOTIDE SEQUENCE [LARGE SCALE GENOMIC DNA]</scope>
    <source>
        <strain evidence="8">skT11</strain>
    </source>
</reference>
<feature type="domain" description="Secretin/TonB short N-terminal" evidence="6">
    <location>
        <begin position="98"/>
        <end position="146"/>
    </location>
</feature>
<feature type="compositionally biased region" description="Low complexity" evidence="4">
    <location>
        <begin position="172"/>
        <end position="203"/>
    </location>
</feature>
<dbReference type="Proteomes" id="UP000502260">
    <property type="component" value="Chromosome"/>
</dbReference>
<dbReference type="InterPro" id="IPR013358">
    <property type="entry name" value="Pilus_biogenesis_MshL"/>
</dbReference>
<dbReference type="PANTHER" id="PTHR30332">
    <property type="entry name" value="PROBABLE GENERAL SECRETION PATHWAY PROTEIN D"/>
    <property type="match status" value="1"/>
</dbReference>
<dbReference type="RefSeq" id="WP_244617412.1">
    <property type="nucleotide sequence ID" value="NZ_AP022853.1"/>
</dbReference>
<dbReference type="Pfam" id="PF07655">
    <property type="entry name" value="Secretin_N_2"/>
    <property type="match status" value="1"/>
</dbReference>
<keyword evidence="1" id="KW-0813">Transport</keyword>
<keyword evidence="5" id="KW-0732">Signal</keyword>
<keyword evidence="8" id="KW-1185">Reference proteome</keyword>
<evidence type="ECO:0000256" key="3">
    <source>
        <dbReference type="ARBA" id="ARBA00023237"/>
    </source>
</evidence>
<dbReference type="KEGG" id="slac:SKTS_02930"/>
<sequence length="624" mass="65714">MMRNAYLAVLVILVLAGCSATPPKHGTTFDQISAEMNKAGQDRVKPAQADVVGAALLPPLKVEMPKAGGKPLEQRFDLVVSNAPAGQVFMGIVNGTRYSMLVHPDVIGTISVHLKDVTVFEALDAIREIYGYDYKVEGTRIYIEPLSMQTRIYKVNYLIGRRSGTSDTRVYSGSVSSAPAPSTSTGTTSTTSGGTSSPQDGSSIYTTTRNDFWADLEDSVRTVVGCKMPTRSMGGGASPAGMTGGAAAQRNVETVSGRGVEGCDGGRSVVVSPQSGMVVVRAEPAQLRDVSAFLSASQISVERQVILEAKIIEVTLSDGYQAGVNWGAFRTGSNTRLSTGSANPGTVLQTNGSLATGASAIDTVAGTFTNPSLSALPGTNLVTNPTNVAGLFGLAFQTSNFAALIQFLETQGNVQVLSSPRIATLNNQKAVLKVGVDEFFVTNVTTTTTTGTATTSTPSVTLQPFFSGIALDVTPQIDENNNITLHIHPTVSKVTTVNKTVDLGTAGSMNLPLASSNVSETDSIVRAQDGQIVAIGGLMKQTMNEDRSQVPGAGDAPFLGALFRHTNQSSVKTELVILLKPTVIQDDNSWQRDILESQRRIQKMNRGFSYGGKAEVFGVGAEKQ</sequence>
<protein>
    <submittedName>
        <fullName evidence="7">Pilus (MSHA type) biogenesis protein MshL</fullName>
    </submittedName>
</protein>
<dbReference type="PANTHER" id="PTHR30332:SF17">
    <property type="entry name" value="TYPE IV PILIATION SYSTEM PROTEIN DR_0774-RELATED"/>
    <property type="match status" value="1"/>
</dbReference>
<keyword evidence="3" id="KW-0998">Cell outer membrane</keyword>
<dbReference type="Pfam" id="PF00263">
    <property type="entry name" value="Secretin"/>
    <property type="match status" value="1"/>
</dbReference>